<dbReference type="RefSeq" id="WP_308448194.1">
    <property type="nucleotide sequence ID" value="NZ_JAJEQC010000001.1"/>
</dbReference>
<name>A0AAE3AK31_9FIRM</name>
<comment type="caution">
    <text evidence="1">The sequence shown here is derived from an EMBL/GenBank/DDBJ whole genome shotgun (WGS) entry which is preliminary data.</text>
</comment>
<organism evidence="1 2">
    <name type="scientific">Hominenteromicrobium mulieris</name>
    <dbReference type="NCBI Taxonomy" id="2885357"/>
    <lineage>
        <taxon>Bacteria</taxon>
        <taxon>Bacillati</taxon>
        <taxon>Bacillota</taxon>
        <taxon>Clostridia</taxon>
        <taxon>Eubacteriales</taxon>
        <taxon>Oscillospiraceae</taxon>
        <taxon>Hominenteromicrobium</taxon>
    </lineage>
</organism>
<sequence length="73" mass="8244">MKQITIDRFDGIYAICEDKDKAFFAIETSELPQGAKAGDVLKITDDGALSIDVEETERRRARILEKQKKLMGL</sequence>
<evidence type="ECO:0000313" key="2">
    <source>
        <dbReference type="Proteomes" id="UP001199424"/>
    </source>
</evidence>
<dbReference type="Proteomes" id="UP001199424">
    <property type="component" value="Unassembled WGS sequence"/>
</dbReference>
<reference evidence="1" key="1">
    <citation type="submission" date="2021-10" db="EMBL/GenBank/DDBJ databases">
        <title>Anaerobic single-cell dispensing facilitates the cultivation of human gut bacteria.</title>
        <authorList>
            <person name="Afrizal A."/>
        </authorList>
    </citation>
    <scope>NUCLEOTIDE SEQUENCE</scope>
    <source>
        <strain evidence="1">CLA-AA-H250</strain>
    </source>
</reference>
<dbReference type="EMBL" id="JAJEQC010000001">
    <property type="protein sequence ID" value="MCC2135553.1"/>
    <property type="molecule type" value="Genomic_DNA"/>
</dbReference>
<dbReference type="InterPro" id="IPR021377">
    <property type="entry name" value="DUF3006"/>
</dbReference>
<accession>A0AAE3AK31</accession>
<keyword evidence="2" id="KW-1185">Reference proteome</keyword>
<gene>
    <name evidence="1" type="ORF">LKD31_00775</name>
</gene>
<protein>
    <submittedName>
        <fullName evidence="1">DUF3006 domain-containing protein</fullName>
    </submittedName>
</protein>
<dbReference type="AlphaFoldDB" id="A0AAE3AK31"/>
<dbReference type="Pfam" id="PF11213">
    <property type="entry name" value="DUF3006"/>
    <property type="match status" value="1"/>
</dbReference>
<evidence type="ECO:0000313" key="1">
    <source>
        <dbReference type="EMBL" id="MCC2135553.1"/>
    </source>
</evidence>
<proteinExistence type="predicted"/>
<dbReference type="Gene3D" id="6.20.120.50">
    <property type="match status" value="1"/>
</dbReference>